<dbReference type="InterPro" id="IPR029058">
    <property type="entry name" value="AB_hydrolase_fold"/>
</dbReference>
<dbReference type="AlphaFoldDB" id="A0A2G5HG30"/>
<gene>
    <name evidence="3" type="ORF">CB0940_09693</name>
    <name evidence="4" type="ORF">RHO25_010622</name>
</gene>
<dbReference type="InterPro" id="IPR000073">
    <property type="entry name" value="AB_hydrolase_1"/>
</dbReference>
<organism evidence="3 5">
    <name type="scientific">Cercospora beticola</name>
    <name type="common">Sugarbeet leaf spot fungus</name>
    <dbReference type="NCBI Taxonomy" id="122368"/>
    <lineage>
        <taxon>Eukaryota</taxon>
        <taxon>Fungi</taxon>
        <taxon>Dikarya</taxon>
        <taxon>Ascomycota</taxon>
        <taxon>Pezizomycotina</taxon>
        <taxon>Dothideomycetes</taxon>
        <taxon>Dothideomycetidae</taxon>
        <taxon>Mycosphaerellales</taxon>
        <taxon>Mycosphaerellaceae</taxon>
        <taxon>Cercospora</taxon>
    </lineage>
</organism>
<evidence type="ECO:0000313" key="4">
    <source>
        <dbReference type="EMBL" id="WPB05967.1"/>
    </source>
</evidence>
<keyword evidence="1" id="KW-0472">Membrane</keyword>
<dbReference type="PANTHER" id="PTHR43329">
    <property type="entry name" value="EPOXIDE HYDROLASE"/>
    <property type="match status" value="1"/>
</dbReference>
<proteinExistence type="predicted"/>
<feature type="domain" description="AB hydrolase-1" evidence="2">
    <location>
        <begin position="94"/>
        <end position="428"/>
    </location>
</feature>
<dbReference type="OrthoDB" id="6431331at2759"/>
<evidence type="ECO:0000313" key="5">
    <source>
        <dbReference type="Proteomes" id="UP000230605"/>
    </source>
</evidence>
<sequence length="447" mass="49551">MAAESISSRLATGAGHAYGVLYLVAALAYTFTQKTFWQGFNKEKKARLARASRNLWSLQESLEGIRHKFLKLKNGTQLHYLEATPSVAAKSDCLVIFIHGFPDSSHLWTKYLRSSSLAGQAKLVALDLPGCGGSDSLDRYGPDQMLNAIAEAIVLLRERYQSKHEDLSGKQQQCILVAHDWGGIIAFRLAAQTTGLFDHYIAVNTMYPVAAEANIYSKLAQTKQLLKKGKLPSALRIFGPVMVQLLMSSYVYMMNLELSFDKVCPALTWALVEGSHKLAYKKYPEPSPEEEANRLALACGPGAAEAKLPADDGSMYGPSVYERATRWNVPGNWDGRVKLYTQGLFRGKWTPDYPGISTLPLSKKSEDTVVDKRFKYPVTCIFGMKDIALDPRVMLDGIEEFFLPSSDGLCESKIVRLPEGGHWCMIEKDGEEAIEAELALLLRGHES</sequence>
<dbReference type="Proteomes" id="UP001302367">
    <property type="component" value="Chromosome 7"/>
</dbReference>
<dbReference type="SUPFAM" id="SSF53474">
    <property type="entry name" value="alpha/beta-Hydrolases"/>
    <property type="match status" value="1"/>
</dbReference>
<evidence type="ECO:0000256" key="1">
    <source>
        <dbReference type="SAM" id="Phobius"/>
    </source>
</evidence>
<evidence type="ECO:0000259" key="2">
    <source>
        <dbReference type="Pfam" id="PF00561"/>
    </source>
</evidence>
<dbReference type="EMBL" id="CP134190">
    <property type="protein sequence ID" value="WPB05967.1"/>
    <property type="molecule type" value="Genomic_DNA"/>
</dbReference>
<feature type="transmembrane region" description="Helical" evidence="1">
    <location>
        <begin position="20"/>
        <end position="37"/>
    </location>
</feature>
<keyword evidence="1" id="KW-0812">Transmembrane</keyword>
<accession>A0A2G5HG30</accession>
<dbReference type="Proteomes" id="UP000230605">
    <property type="component" value="Chromosome 7"/>
</dbReference>
<name>A0A2G5HG30_CERBT</name>
<dbReference type="Gene3D" id="3.40.50.1820">
    <property type="entry name" value="alpha/beta hydrolase"/>
    <property type="match status" value="1"/>
</dbReference>
<reference evidence="3 5" key="1">
    <citation type="submission" date="2015-10" db="EMBL/GenBank/DDBJ databases">
        <title>The cercosporin biosynthetic gene cluster was horizontally transferred to several fungal lineages and shown to be expanded in Cercospora beticola based on microsynteny with recipient genomes.</title>
        <authorList>
            <person name="De Jonge R."/>
            <person name="Ebert M.K."/>
            <person name="Suttle J.C."/>
            <person name="Jurick Ii W.M."/>
            <person name="Secor G.A."/>
            <person name="Thomma B.P."/>
            <person name="Van De Peer Y."/>
            <person name="Bolton M.D."/>
        </authorList>
    </citation>
    <scope>NUCLEOTIDE SEQUENCE [LARGE SCALE GENOMIC DNA]</scope>
    <source>
        <strain evidence="3 5">09-40</strain>
    </source>
</reference>
<dbReference type="EMBL" id="LKMD01000106">
    <property type="protein sequence ID" value="PIA91507.1"/>
    <property type="molecule type" value="Genomic_DNA"/>
</dbReference>
<reference evidence="4 6" key="2">
    <citation type="submission" date="2023-09" db="EMBL/GenBank/DDBJ databases">
        <title>Complete-Gapless Cercospora beticola genome.</title>
        <authorList>
            <person name="Wyatt N.A."/>
            <person name="Spanner R.E."/>
            <person name="Bolton M.D."/>
        </authorList>
    </citation>
    <scope>NUCLEOTIDE SEQUENCE [LARGE SCALE GENOMIC DNA]</scope>
    <source>
        <strain evidence="4">Cb09-40</strain>
    </source>
</reference>
<keyword evidence="1" id="KW-1133">Transmembrane helix</keyword>
<keyword evidence="6" id="KW-1185">Reference proteome</keyword>
<evidence type="ECO:0000313" key="3">
    <source>
        <dbReference type="EMBL" id="PIA91507.1"/>
    </source>
</evidence>
<protein>
    <recommendedName>
        <fullName evidence="2">AB hydrolase-1 domain-containing protein</fullName>
    </recommendedName>
</protein>
<dbReference type="Pfam" id="PF00561">
    <property type="entry name" value="Abhydrolase_1"/>
    <property type="match status" value="1"/>
</dbReference>
<evidence type="ECO:0000313" key="6">
    <source>
        <dbReference type="Proteomes" id="UP001302367"/>
    </source>
</evidence>